<dbReference type="AlphaFoldDB" id="A0A8R2AAW0"/>
<sequence>MPEGFKKSLNISLIKNILSGISVLDNDMNFNNQPAPSKQCDFVNFIVGSQDDMEDKSVVTKVKVINENISSTNSLSNFSNLPDNNWSSSSSPESVYNDNYNDLYQTEEELEHFLDDKRERQHEMFMKNKSFVKNKIGENEIKVTSHPTENLVKNVSFITRCIQQRPMVCYDYSCKTRNPSFKHVELLTPVKEKKWSEDYKMELQFLQENFSEVLPEILYDVVRKTRHGSSTLYCLPPYKI</sequence>
<dbReference type="KEGG" id="api:100571331"/>
<evidence type="ECO:0000313" key="1">
    <source>
        <dbReference type="EnsemblMetazoa" id="XP_003247379.1"/>
    </source>
</evidence>
<organism evidence="1 2">
    <name type="scientific">Acyrthosiphon pisum</name>
    <name type="common">Pea aphid</name>
    <dbReference type="NCBI Taxonomy" id="7029"/>
    <lineage>
        <taxon>Eukaryota</taxon>
        <taxon>Metazoa</taxon>
        <taxon>Ecdysozoa</taxon>
        <taxon>Arthropoda</taxon>
        <taxon>Hexapoda</taxon>
        <taxon>Insecta</taxon>
        <taxon>Pterygota</taxon>
        <taxon>Neoptera</taxon>
        <taxon>Paraneoptera</taxon>
        <taxon>Hemiptera</taxon>
        <taxon>Sternorrhyncha</taxon>
        <taxon>Aphidomorpha</taxon>
        <taxon>Aphidoidea</taxon>
        <taxon>Aphididae</taxon>
        <taxon>Macrosiphini</taxon>
        <taxon>Acyrthosiphon</taxon>
    </lineage>
</organism>
<evidence type="ECO:0000313" key="2">
    <source>
        <dbReference type="Proteomes" id="UP000007819"/>
    </source>
</evidence>
<dbReference type="GeneID" id="100571331"/>
<accession>A0A8R2AAW0</accession>
<dbReference type="OrthoDB" id="6628330at2759"/>
<protein>
    <submittedName>
        <fullName evidence="1">Uncharacterized protein</fullName>
    </submittedName>
</protein>
<proteinExistence type="predicted"/>
<dbReference type="RefSeq" id="XP_003247379.1">
    <property type="nucleotide sequence ID" value="XM_003247331.3"/>
</dbReference>
<dbReference type="Proteomes" id="UP000007819">
    <property type="component" value="Chromosome A3"/>
</dbReference>
<keyword evidence="2" id="KW-1185">Reference proteome</keyword>
<name>A0A8R2AAW0_ACYPI</name>
<reference evidence="2" key="1">
    <citation type="submission" date="2010-06" db="EMBL/GenBank/DDBJ databases">
        <authorList>
            <person name="Jiang H."/>
            <person name="Abraham K."/>
            <person name="Ali S."/>
            <person name="Alsbrooks S.L."/>
            <person name="Anim B.N."/>
            <person name="Anosike U.S."/>
            <person name="Attaway T."/>
            <person name="Bandaranaike D.P."/>
            <person name="Battles P.K."/>
            <person name="Bell S.N."/>
            <person name="Bell A.V."/>
            <person name="Beltran B."/>
            <person name="Bickham C."/>
            <person name="Bustamante Y."/>
            <person name="Caleb T."/>
            <person name="Canada A."/>
            <person name="Cardenas V."/>
            <person name="Carter K."/>
            <person name="Chacko J."/>
            <person name="Chandrabose M.N."/>
            <person name="Chavez D."/>
            <person name="Chavez A."/>
            <person name="Chen L."/>
            <person name="Chu H.-S."/>
            <person name="Claassen K.J."/>
            <person name="Cockrell R."/>
            <person name="Collins M."/>
            <person name="Cooper J.A."/>
            <person name="Cree A."/>
            <person name="Curry S.M."/>
            <person name="Da Y."/>
            <person name="Dao M.D."/>
            <person name="Das B."/>
            <person name="Davila M.-L."/>
            <person name="Davy-Carroll L."/>
            <person name="Denson S."/>
            <person name="Dinh H."/>
            <person name="Ebong V.E."/>
            <person name="Edwards J.R."/>
            <person name="Egan A."/>
            <person name="El-Daye J."/>
            <person name="Escobedo L."/>
            <person name="Fernandez S."/>
            <person name="Fernando P.R."/>
            <person name="Flagg N."/>
            <person name="Forbes L.D."/>
            <person name="Fowler R.G."/>
            <person name="Fu Q."/>
            <person name="Gabisi R.A."/>
            <person name="Ganer J."/>
            <person name="Garbino Pronczuk A."/>
            <person name="Garcia R.M."/>
            <person name="Garner T."/>
            <person name="Garrett T.E."/>
            <person name="Gonzalez D.A."/>
            <person name="Hamid H."/>
            <person name="Hawkins E.S."/>
            <person name="Hirani K."/>
            <person name="Hogues M.E."/>
            <person name="Hollins B."/>
            <person name="Hsiao C.-H."/>
            <person name="Jabil R."/>
            <person name="James M.L."/>
            <person name="Jhangiani S.N."/>
            <person name="Johnson B."/>
            <person name="Johnson Q."/>
            <person name="Joshi V."/>
            <person name="Kalu J.B."/>
            <person name="Kam C."/>
            <person name="Kashfia A."/>
            <person name="Keebler J."/>
            <person name="Kisamo H."/>
            <person name="Kovar C.L."/>
            <person name="Lago L.A."/>
            <person name="Lai C.-Y."/>
            <person name="Laidlaw J."/>
            <person name="Lara F."/>
            <person name="Le T.-K."/>
            <person name="Lee S.L."/>
            <person name="Legall F.H."/>
            <person name="Lemon S.J."/>
            <person name="Lewis L.R."/>
            <person name="Li B."/>
            <person name="Liu Y."/>
            <person name="Liu Y.-S."/>
            <person name="Lopez J."/>
            <person name="Lozado R.J."/>
            <person name="Lu J."/>
            <person name="Madu R.C."/>
            <person name="Maheshwari M."/>
            <person name="Maheshwari R."/>
            <person name="Malloy K."/>
            <person name="Martinez E."/>
            <person name="Mathew T."/>
            <person name="Mercado I.C."/>
            <person name="Mercado C."/>
            <person name="Meyer B."/>
            <person name="Montgomery K."/>
            <person name="Morgan M.B."/>
            <person name="Munidasa M."/>
            <person name="Nazareth L.V."/>
            <person name="Nelson J."/>
            <person name="Ng B.M."/>
            <person name="Nguyen N.B."/>
            <person name="Nguyen P.Q."/>
            <person name="Nguyen T."/>
            <person name="Obregon M."/>
            <person name="Okwuonu G.O."/>
            <person name="Onwere C.G."/>
            <person name="Orozco G."/>
            <person name="Parra A."/>
            <person name="Patel S."/>
            <person name="Patil S."/>
            <person name="Perez A."/>
            <person name="Perez Y."/>
            <person name="Pham C."/>
            <person name="Primus E.L."/>
            <person name="Pu L.-L."/>
            <person name="Puazo M."/>
            <person name="Qin X."/>
            <person name="Quiroz J.B."/>
            <person name="Reese J."/>
            <person name="Richards S."/>
            <person name="Rives C.M."/>
            <person name="Robberts R."/>
            <person name="Ruiz S.J."/>
            <person name="Ruiz M.J."/>
            <person name="Santibanez J."/>
            <person name="Schneider B.W."/>
            <person name="Sisson I."/>
            <person name="Smith M."/>
            <person name="Sodergren E."/>
            <person name="Song X.-Z."/>
            <person name="Song B.B."/>
            <person name="Summersgill H."/>
            <person name="Thelus R."/>
            <person name="Thornton R.D."/>
            <person name="Trejos Z.Y."/>
            <person name="Usmani K."/>
            <person name="Vattathil S."/>
            <person name="Villasana D."/>
            <person name="Walker D.L."/>
            <person name="Wang S."/>
            <person name="Wang K."/>
            <person name="White C.S."/>
            <person name="Williams A.C."/>
            <person name="Williamson J."/>
            <person name="Wilson K."/>
            <person name="Woghiren I.O."/>
            <person name="Woodworth J.R."/>
            <person name="Worley K.C."/>
            <person name="Wright R.A."/>
            <person name="Wu W."/>
            <person name="Young L."/>
            <person name="Zhang L."/>
            <person name="Zhang J."/>
            <person name="Zhu Y."/>
            <person name="Muzny D.M."/>
            <person name="Weinstock G."/>
            <person name="Gibbs R.A."/>
        </authorList>
    </citation>
    <scope>NUCLEOTIDE SEQUENCE [LARGE SCALE GENOMIC DNA]</scope>
    <source>
        <strain evidence="2">LSR1</strain>
    </source>
</reference>
<reference evidence="1" key="2">
    <citation type="submission" date="2022-06" db="UniProtKB">
        <authorList>
            <consortium name="EnsemblMetazoa"/>
        </authorList>
    </citation>
    <scope>IDENTIFICATION</scope>
</reference>
<dbReference type="EnsemblMetazoa" id="XM_003247331.4">
    <property type="protein sequence ID" value="XP_003247379.1"/>
    <property type="gene ID" value="LOC100571331"/>
</dbReference>